<reference evidence="2" key="1">
    <citation type="submission" date="2020-12" db="EMBL/GenBank/DDBJ databases">
        <title>Enhanced detection system for hospital associated transmission using whole genome sequencing surveillance.</title>
        <authorList>
            <person name="Harrison L.H."/>
            <person name="Van Tyne D."/>
            <person name="Marsh J.W."/>
            <person name="Griffith M.P."/>
            <person name="Snyder D.J."/>
            <person name="Cooper V.S."/>
            <person name="Mustapha M."/>
        </authorList>
    </citation>
    <scope>NUCLEOTIDE SEQUENCE</scope>
    <source>
        <strain evidence="2">PSB00042</strain>
    </source>
</reference>
<dbReference type="EMBL" id="JAEHTE010000002">
    <property type="protein sequence ID" value="MBI6882966.1"/>
    <property type="molecule type" value="Genomic_DNA"/>
</dbReference>
<evidence type="ECO:0000256" key="1">
    <source>
        <dbReference type="SAM" id="MobiDB-lite"/>
    </source>
</evidence>
<organism evidence="2 3">
    <name type="scientific">Pseudomonas putida</name>
    <name type="common">Arthrobacter siderocapsulatus</name>
    <dbReference type="NCBI Taxonomy" id="303"/>
    <lineage>
        <taxon>Bacteria</taxon>
        <taxon>Pseudomonadati</taxon>
        <taxon>Pseudomonadota</taxon>
        <taxon>Gammaproteobacteria</taxon>
        <taxon>Pseudomonadales</taxon>
        <taxon>Pseudomonadaceae</taxon>
        <taxon>Pseudomonas</taxon>
    </lineage>
</organism>
<comment type="caution">
    <text evidence="2">The sequence shown here is derived from an EMBL/GenBank/DDBJ whole genome shotgun (WGS) entry which is preliminary data.</text>
</comment>
<dbReference type="AlphaFoldDB" id="A0A8I1JHS0"/>
<sequence length="429" mass="48808">MIDDDEDDSLSILDSLEEDDPFRDLNEKQESPSRSHRPKPPEKASQASDSSFDRVQYYRALQGFLQALVESAPLYIGERQRNPGISDADLRRRVAAFCKRHLSLIDKCLEINEADPADMMLRYQRRSLAKQIASLYKIAPIEELETLVDVARDWTLDSSDFDNTGIEYTSSDNMLNVKLALFSSALKAQVGLKGLWGAFTPSEVISKLQSIALSLAKEVAFGWSKRCQISDQDNLFMAALPHCLEIAELAYKDMLIKDLPEIEYIPSDPGFSLTQFEKALEAMDMGYVGQPQVELVARMRSLASKYLDDAQMPNLSLVDGKRWQSAYISKMDEIFAMSWSDSTDEFFEQMEKLDISQREEFAKDNELMNLTGFMARVMEHLTDLECPLVDTEVDFDRILDRSRRHLAWVWGISDSLIAARNEELPGDFA</sequence>
<evidence type="ECO:0000313" key="3">
    <source>
        <dbReference type="Proteomes" id="UP000637061"/>
    </source>
</evidence>
<accession>A0A8I1JHS0</accession>
<gene>
    <name evidence="2" type="ORF">JEU22_03490</name>
</gene>
<feature type="compositionally biased region" description="Acidic residues" evidence="1">
    <location>
        <begin position="1"/>
        <end position="21"/>
    </location>
</feature>
<feature type="region of interest" description="Disordered" evidence="1">
    <location>
        <begin position="1"/>
        <end position="50"/>
    </location>
</feature>
<dbReference type="RefSeq" id="WP_198746589.1">
    <property type="nucleotide sequence ID" value="NZ_JAEHTE010000002.1"/>
</dbReference>
<protein>
    <submittedName>
        <fullName evidence="2">Uncharacterized protein</fullName>
    </submittedName>
</protein>
<evidence type="ECO:0000313" key="2">
    <source>
        <dbReference type="EMBL" id="MBI6882966.1"/>
    </source>
</evidence>
<feature type="compositionally biased region" description="Basic and acidic residues" evidence="1">
    <location>
        <begin position="22"/>
        <end position="33"/>
    </location>
</feature>
<name>A0A8I1JHS0_PSEPU</name>
<proteinExistence type="predicted"/>
<dbReference type="Proteomes" id="UP000637061">
    <property type="component" value="Unassembled WGS sequence"/>
</dbReference>